<dbReference type="Gene3D" id="3.90.226.10">
    <property type="entry name" value="2-enoyl-CoA Hydratase, Chain A, domain 1"/>
    <property type="match status" value="1"/>
</dbReference>
<dbReference type="GO" id="GO:0004300">
    <property type="term" value="F:enoyl-CoA hydratase activity"/>
    <property type="evidence" value="ECO:0007669"/>
    <property type="project" value="UniProtKB-EC"/>
</dbReference>
<proteinExistence type="inferred from homology"/>
<dbReference type="InterPro" id="IPR029045">
    <property type="entry name" value="ClpP/crotonase-like_dom_sf"/>
</dbReference>
<evidence type="ECO:0000256" key="6">
    <source>
        <dbReference type="RuleBase" id="RU003707"/>
    </source>
</evidence>
<dbReference type="EMBL" id="BJZR01000027">
    <property type="protein sequence ID" value="GEO91992.1"/>
    <property type="molecule type" value="Genomic_DNA"/>
</dbReference>
<dbReference type="PANTHER" id="PTHR11941:SF54">
    <property type="entry name" value="ENOYL-COA HYDRATASE, MITOCHONDRIAL"/>
    <property type="match status" value="1"/>
</dbReference>
<dbReference type="EC" id="4.2.1.17" evidence="2"/>
<dbReference type="CDD" id="cd06558">
    <property type="entry name" value="crotonase-like"/>
    <property type="match status" value="1"/>
</dbReference>
<gene>
    <name evidence="7" type="ORF">AS188_02285</name>
    <name evidence="8" type="ORF">KFL01_12980</name>
</gene>
<dbReference type="PANTHER" id="PTHR11941">
    <property type="entry name" value="ENOYL-COA HYDRATASE-RELATED"/>
    <property type="match status" value="1"/>
</dbReference>
<comment type="catalytic activity">
    <reaction evidence="4">
        <text>a (3S)-3-hydroxyacyl-CoA = a (2E)-enoyl-CoA + H2O</text>
        <dbReference type="Rhea" id="RHEA:16105"/>
        <dbReference type="ChEBI" id="CHEBI:15377"/>
        <dbReference type="ChEBI" id="CHEBI:57318"/>
        <dbReference type="ChEBI" id="CHEBI:58856"/>
        <dbReference type="EC" id="4.2.1.17"/>
    </reaction>
</comment>
<evidence type="ECO:0000313" key="7">
    <source>
        <dbReference type="EMBL" id="ALU38770.1"/>
    </source>
</evidence>
<keyword evidence="10" id="KW-1185">Reference proteome</keyword>
<evidence type="ECO:0000256" key="5">
    <source>
        <dbReference type="ARBA" id="ARBA00023717"/>
    </source>
</evidence>
<evidence type="ECO:0000256" key="1">
    <source>
        <dbReference type="ARBA" id="ARBA00005254"/>
    </source>
</evidence>
<dbReference type="RefSeq" id="WP_058857482.1">
    <property type="nucleotide sequence ID" value="NZ_BJZR01000027.1"/>
</dbReference>
<evidence type="ECO:0000256" key="4">
    <source>
        <dbReference type="ARBA" id="ARBA00023709"/>
    </source>
</evidence>
<sequence>MTTTPADTRVVDLAVRDQVAVVTVDRPEVRNALNAAVLDGLEAALDECERRTDVRAVVLTGAGEKAFVAGADISQLVGYTLRDGLRARMQRLWDRIEDLELPTIAAVNGFALGGGTELAMACDIRIAAGGARFGLPEANLGIIPGAGGTQRLSRLVGLGRAQELILTGRLVDAEEALRIGLVTSVVPGPELLDAALGTAATILAKGPLAVRMAKLVVRHGAETDQRTGLLLERLAQSLLYAADEKAEGAAAFLEKRPARFPG</sequence>
<dbReference type="InterPro" id="IPR018376">
    <property type="entry name" value="Enoyl-CoA_hyd/isom_CS"/>
</dbReference>
<dbReference type="InterPro" id="IPR001753">
    <property type="entry name" value="Enoyl-CoA_hydra/iso"/>
</dbReference>
<dbReference type="GO" id="GO:0006635">
    <property type="term" value="P:fatty acid beta-oxidation"/>
    <property type="evidence" value="ECO:0007669"/>
    <property type="project" value="TreeGrafter"/>
</dbReference>
<dbReference type="OrthoDB" id="9790967at2"/>
<name>A0A0U2XK78_9MICC</name>
<dbReference type="EMBL" id="CP013254">
    <property type="protein sequence ID" value="ALU38770.1"/>
    <property type="molecule type" value="Genomic_DNA"/>
</dbReference>
<dbReference type="STRING" id="446860.AS188_02285"/>
<dbReference type="AlphaFoldDB" id="A0A0U2XK78"/>
<evidence type="ECO:0000313" key="9">
    <source>
        <dbReference type="Proteomes" id="UP000057181"/>
    </source>
</evidence>
<dbReference type="Gene3D" id="1.10.12.10">
    <property type="entry name" value="Lyase 2-enoyl-coa Hydratase, Chain A, domain 2"/>
    <property type="match status" value="1"/>
</dbReference>
<dbReference type="Pfam" id="PF00378">
    <property type="entry name" value="ECH_1"/>
    <property type="match status" value="1"/>
</dbReference>
<organism evidence="7 9">
    <name type="scientific">Kocuria flava</name>
    <dbReference type="NCBI Taxonomy" id="446860"/>
    <lineage>
        <taxon>Bacteria</taxon>
        <taxon>Bacillati</taxon>
        <taxon>Actinomycetota</taxon>
        <taxon>Actinomycetes</taxon>
        <taxon>Micrococcales</taxon>
        <taxon>Micrococcaceae</taxon>
        <taxon>Kocuria</taxon>
    </lineage>
</organism>
<evidence type="ECO:0000313" key="10">
    <source>
        <dbReference type="Proteomes" id="UP000321155"/>
    </source>
</evidence>
<comment type="similarity">
    <text evidence="1 6">Belongs to the enoyl-CoA hydratase/isomerase family.</text>
</comment>
<dbReference type="FunFam" id="1.10.12.10:FF:000001">
    <property type="entry name" value="Probable enoyl-CoA hydratase, mitochondrial"/>
    <property type="match status" value="1"/>
</dbReference>
<dbReference type="FunFam" id="3.90.226.10:FF:000009">
    <property type="entry name" value="Carnitinyl-CoA dehydratase"/>
    <property type="match status" value="1"/>
</dbReference>
<dbReference type="Proteomes" id="UP000321155">
    <property type="component" value="Unassembled WGS sequence"/>
</dbReference>
<evidence type="ECO:0000256" key="2">
    <source>
        <dbReference type="ARBA" id="ARBA00012076"/>
    </source>
</evidence>
<comment type="catalytic activity">
    <reaction evidence="5">
        <text>a 4-saturated-(3S)-3-hydroxyacyl-CoA = a (3E)-enoyl-CoA + H2O</text>
        <dbReference type="Rhea" id="RHEA:20724"/>
        <dbReference type="ChEBI" id="CHEBI:15377"/>
        <dbReference type="ChEBI" id="CHEBI:58521"/>
        <dbReference type="ChEBI" id="CHEBI:137480"/>
        <dbReference type="EC" id="4.2.1.17"/>
    </reaction>
</comment>
<reference evidence="7 9" key="1">
    <citation type="submission" date="2015-11" db="EMBL/GenBank/DDBJ databases">
        <title>Complete Genome Sequence of Kocuria flava strain HO-9041.</title>
        <authorList>
            <person name="Zhou M."/>
            <person name="Dai J."/>
        </authorList>
    </citation>
    <scope>NUCLEOTIDE SEQUENCE [LARGE SCALE GENOMIC DNA]</scope>
    <source>
        <strain evidence="7 9">HO-9041</strain>
    </source>
</reference>
<keyword evidence="3" id="KW-0456">Lyase</keyword>
<dbReference type="InterPro" id="IPR014748">
    <property type="entry name" value="Enoyl-CoA_hydra_C"/>
</dbReference>
<evidence type="ECO:0000313" key="8">
    <source>
        <dbReference type="EMBL" id="GEO91992.1"/>
    </source>
</evidence>
<dbReference type="SUPFAM" id="SSF52096">
    <property type="entry name" value="ClpP/crotonase"/>
    <property type="match status" value="1"/>
</dbReference>
<dbReference type="Proteomes" id="UP000057181">
    <property type="component" value="Chromosome"/>
</dbReference>
<accession>A0A0U2XK78</accession>
<protein>
    <recommendedName>
        <fullName evidence="2">enoyl-CoA hydratase</fullName>
        <ecNumber evidence="2">4.2.1.17</ecNumber>
    </recommendedName>
</protein>
<reference evidence="8 10" key="2">
    <citation type="submission" date="2019-07" db="EMBL/GenBank/DDBJ databases">
        <title>Whole genome shotgun sequence of Kocuria flava NBRC 107626.</title>
        <authorList>
            <person name="Hosoyama A."/>
            <person name="Uohara A."/>
            <person name="Ohji S."/>
            <person name="Ichikawa N."/>
        </authorList>
    </citation>
    <scope>NUCLEOTIDE SEQUENCE [LARGE SCALE GENOMIC DNA]</scope>
    <source>
        <strain evidence="8 10">NBRC 107626</strain>
    </source>
</reference>
<dbReference type="KEGG" id="kfv:AS188_02285"/>
<evidence type="ECO:0000256" key="3">
    <source>
        <dbReference type="ARBA" id="ARBA00023239"/>
    </source>
</evidence>
<dbReference type="PROSITE" id="PS00166">
    <property type="entry name" value="ENOYL_COA_HYDRATASE"/>
    <property type="match status" value="1"/>
</dbReference>